<proteinExistence type="predicted"/>
<accession>A0A8J2ZW56</accession>
<dbReference type="Pfam" id="PF20251">
    <property type="entry name" value="Big_14"/>
    <property type="match status" value="1"/>
</dbReference>
<organism evidence="2 3">
    <name type="scientific">Pullulanibacillus pueri</name>
    <dbReference type="NCBI Taxonomy" id="1437324"/>
    <lineage>
        <taxon>Bacteria</taxon>
        <taxon>Bacillati</taxon>
        <taxon>Bacillota</taxon>
        <taxon>Bacilli</taxon>
        <taxon>Bacillales</taxon>
        <taxon>Sporolactobacillaceae</taxon>
        <taxon>Pullulanibacillus</taxon>
    </lineage>
</organism>
<name>A0A8J2ZW56_9BACL</name>
<feature type="domain" description="Bacterial Ig-like" evidence="1">
    <location>
        <begin position="52"/>
        <end position="151"/>
    </location>
</feature>
<dbReference type="InterPro" id="IPR046878">
    <property type="entry name" value="Big_14"/>
</dbReference>
<keyword evidence="3" id="KW-1185">Reference proteome</keyword>
<dbReference type="EMBL" id="BMFV01000013">
    <property type="protein sequence ID" value="GGH81893.1"/>
    <property type="molecule type" value="Genomic_DNA"/>
</dbReference>
<dbReference type="RefSeq" id="WP_188497299.1">
    <property type="nucleotide sequence ID" value="NZ_BMFV01000013.1"/>
</dbReference>
<sequence length="153" mass="17474">MKASLKHIFVALLLCSLSGCGIVKSNHHHHNSDLSLSKYDTLPNRFQNNKLHFKISIDQEAPKELILVIENLGSQQITFGTPYSIEKWHNHHWYVIPLKKNMGFTAIGILLAPQKQYRQSIDKKNLVDPLAKGHYRLVKKIESEVVAAAFEIH</sequence>
<dbReference type="PROSITE" id="PS51257">
    <property type="entry name" value="PROKAR_LIPOPROTEIN"/>
    <property type="match status" value="1"/>
</dbReference>
<reference evidence="2" key="1">
    <citation type="journal article" date="2014" name="Int. J. Syst. Evol. Microbiol.">
        <title>Complete genome sequence of Corynebacterium casei LMG S-19264T (=DSM 44701T), isolated from a smear-ripened cheese.</title>
        <authorList>
            <consortium name="US DOE Joint Genome Institute (JGI-PGF)"/>
            <person name="Walter F."/>
            <person name="Albersmeier A."/>
            <person name="Kalinowski J."/>
            <person name="Ruckert C."/>
        </authorList>
    </citation>
    <scope>NUCLEOTIDE SEQUENCE</scope>
    <source>
        <strain evidence="2">CGMCC 1.12777</strain>
    </source>
</reference>
<evidence type="ECO:0000259" key="1">
    <source>
        <dbReference type="Pfam" id="PF20251"/>
    </source>
</evidence>
<comment type="caution">
    <text evidence="2">The sequence shown here is derived from an EMBL/GenBank/DDBJ whole genome shotgun (WGS) entry which is preliminary data.</text>
</comment>
<dbReference type="AlphaFoldDB" id="A0A8J2ZW56"/>
<protein>
    <recommendedName>
        <fullName evidence="1">Bacterial Ig-like domain-containing protein</fullName>
    </recommendedName>
</protein>
<gene>
    <name evidence="2" type="ORF">GCM10007096_20470</name>
</gene>
<evidence type="ECO:0000313" key="2">
    <source>
        <dbReference type="EMBL" id="GGH81893.1"/>
    </source>
</evidence>
<evidence type="ECO:0000313" key="3">
    <source>
        <dbReference type="Proteomes" id="UP000656813"/>
    </source>
</evidence>
<reference evidence="2" key="2">
    <citation type="submission" date="2020-09" db="EMBL/GenBank/DDBJ databases">
        <authorList>
            <person name="Sun Q."/>
            <person name="Zhou Y."/>
        </authorList>
    </citation>
    <scope>NUCLEOTIDE SEQUENCE</scope>
    <source>
        <strain evidence="2">CGMCC 1.12777</strain>
    </source>
</reference>
<dbReference type="Proteomes" id="UP000656813">
    <property type="component" value="Unassembled WGS sequence"/>
</dbReference>